<protein>
    <submittedName>
        <fullName evidence="1">Phage portal protein</fullName>
    </submittedName>
</protein>
<dbReference type="InterPro" id="IPR021145">
    <property type="entry name" value="Portal_protein_SPP1_Gp6-like"/>
</dbReference>
<dbReference type="NCBIfam" id="TIGR01538">
    <property type="entry name" value="portal_SPP1"/>
    <property type="match status" value="1"/>
</dbReference>
<dbReference type="RefSeq" id="WP_323465672.1">
    <property type="nucleotide sequence ID" value="NZ_CP144224.1"/>
</dbReference>
<evidence type="ECO:0000313" key="1">
    <source>
        <dbReference type="EMBL" id="MDV2883826.1"/>
    </source>
</evidence>
<comment type="caution">
    <text evidence="1">The sequence shown here is derived from an EMBL/GenBank/DDBJ whole genome shotgun (WGS) entry which is preliminary data.</text>
</comment>
<gene>
    <name evidence="1" type="ORF">RYX45_01440</name>
</gene>
<dbReference type="Pfam" id="PF05133">
    <property type="entry name" value="SPP1_portal"/>
    <property type="match status" value="1"/>
</dbReference>
<dbReference type="AlphaFoldDB" id="A0AAJ2KS87"/>
<name>A0AAJ2KS87_ALKPS</name>
<reference evidence="1" key="1">
    <citation type="submission" date="2023-10" db="EMBL/GenBank/DDBJ databases">
        <title>Screening of Alkalihalophilus pseudofirmusBZ-TG-HK211 and Its Alleviation of Salt Stress on Rapeseed Growth.</title>
        <authorList>
            <person name="Zhao B."/>
            <person name="Guo T."/>
        </authorList>
    </citation>
    <scope>NUCLEOTIDE SEQUENCE</scope>
    <source>
        <strain evidence="1">BZ-TG-HK211</strain>
    </source>
</reference>
<proteinExistence type="predicted"/>
<evidence type="ECO:0000313" key="2">
    <source>
        <dbReference type="Proteomes" id="UP001285636"/>
    </source>
</evidence>
<accession>A0AAJ2KS87</accession>
<dbReference type="Proteomes" id="UP001285636">
    <property type="component" value="Unassembled WGS sequence"/>
</dbReference>
<sequence length="465" mass="54092">MYPSAPTETEIINDHVTAAKNDRAKFIKELITNHDTTKMREGVRYYDNDNDILLREQYAIHDGKKIVDEDKPNNRIPHAWHKLLVDQKVNYLLGQPVNFIADDKALTKHINYYLGETWDNTAIELATESSNKGVEWLHPYIDEDGEFQYMIIPAEQGIPIWKDDQKKELAAFIRFYPDGETVRAEFHDKEWIYYYRSYNGEWALDELEEENPAPHFKFYKGESAEGYGWGKVPFIEFANNSKRKGDLEYYKKLIDAWDNRVSDNQNNFDEIQELIYVLRDYEGQDLSEFMHNLKKYKAINVSGNGGVDTLQGEIPMTSIDIHLSNLKESLFTFGQGVDVGTEKFGQSPSGVALKFLYSLLDLKASALERRMRPSMQLLIWFLCQYLEMSKKGKYDYKSVDYVFQKTMITNDLENSQIAQNSKGIISDKTIVANHPWVKDAEQEELRLREQYGNNMTLDDDDDESS</sequence>
<organism evidence="1 2">
    <name type="scientific">Alkalihalophilus pseudofirmus</name>
    <name type="common">Bacillus pseudofirmus</name>
    <dbReference type="NCBI Taxonomy" id="79885"/>
    <lineage>
        <taxon>Bacteria</taxon>
        <taxon>Bacillati</taxon>
        <taxon>Bacillota</taxon>
        <taxon>Bacilli</taxon>
        <taxon>Bacillales</taxon>
        <taxon>Bacillaceae</taxon>
        <taxon>Alkalihalophilus</taxon>
    </lineage>
</organism>
<dbReference type="InterPro" id="IPR006428">
    <property type="entry name" value="Portal_SPP1-type"/>
</dbReference>
<dbReference type="EMBL" id="JAWJAY010000001">
    <property type="protein sequence ID" value="MDV2883826.1"/>
    <property type="molecule type" value="Genomic_DNA"/>
</dbReference>